<dbReference type="PANTHER" id="PTHR31004:SF1">
    <property type="entry name" value="TRANSMEMBRANE PROTEIN 79"/>
    <property type="match status" value="1"/>
</dbReference>
<keyword evidence="3 5" id="KW-1133">Transmembrane helix</keyword>
<sequence>MEKDKKIIKEKKAWVNKQIGAAVVLTTVVFITIFYYSPVSVKGVNTTADRLVFTFRCLFVSSFSIIFGIHTVGSVRGSTKAIDPVNGGGESLVEVPNRILRNTVEQFFLHMIALLTLSSFLDEGSMKAIPILTFIFILGRILFYFGYTYDPIYRGLGFASTFLPTMATYAYCSFCILQTLLM</sequence>
<evidence type="ECO:0000256" key="3">
    <source>
        <dbReference type="ARBA" id="ARBA00022989"/>
    </source>
</evidence>
<protein>
    <recommendedName>
        <fullName evidence="8">MAPEG family protein</fullName>
    </recommendedName>
</protein>
<dbReference type="InterPro" id="IPR023352">
    <property type="entry name" value="MAPEG-like_dom_sf"/>
</dbReference>
<dbReference type="SUPFAM" id="SSF161084">
    <property type="entry name" value="MAPEG domain-like"/>
    <property type="match status" value="1"/>
</dbReference>
<dbReference type="Proteomes" id="UP000507470">
    <property type="component" value="Unassembled WGS sequence"/>
</dbReference>
<dbReference type="GO" id="GO:0005765">
    <property type="term" value="C:lysosomal membrane"/>
    <property type="evidence" value="ECO:0007669"/>
    <property type="project" value="TreeGrafter"/>
</dbReference>
<evidence type="ECO:0000256" key="5">
    <source>
        <dbReference type="SAM" id="Phobius"/>
    </source>
</evidence>
<dbReference type="EMBL" id="CACVKT020002054">
    <property type="protein sequence ID" value="CAC5374781.1"/>
    <property type="molecule type" value="Genomic_DNA"/>
</dbReference>
<dbReference type="Pfam" id="PF01124">
    <property type="entry name" value="MAPEG"/>
    <property type="match status" value="1"/>
</dbReference>
<name>A0A6J8AZA1_MYTCO</name>
<feature type="transmembrane region" description="Helical" evidence="5">
    <location>
        <begin position="128"/>
        <end position="147"/>
    </location>
</feature>
<dbReference type="Gene3D" id="1.20.120.550">
    <property type="entry name" value="Membrane associated eicosanoid/glutathione metabolism-like domain"/>
    <property type="match status" value="1"/>
</dbReference>
<gene>
    <name evidence="6" type="ORF">MCOR_12050</name>
</gene>
<dbReference type="PANTHER" id="PTHR31004">
    <property type="entry name" value="TRANSMEMBRANE PROTEIN 79"/>
    <property type="match status" value="1"/>
</dbReference>
<dbReference type="InterPro" id="IPR001129">
    <property type="entry name" value="Membr-assoc_MAPEG"/>
</dbReference>
<evidence type="ECO:0000256" key="4">
    <source>
        <dbReference type="ARBA" id="ARBA00023136"/>
    </source>
</evidence>
<accession>A0A6J8AZA1</accession>
<dbReference type="OrthoDB" id="8887147at2759"/>
<feature type="transmembrane region" description="Helical" evidence="5">
    <location>
        <begin position="21"/>
        <end position="39"/>
    </location>
</feature>
<feature type="transmembrane region" description="Helical" evidence="5">
    <location>
        <begin position="159"/>
        <end position="181"/>
    </location>
</feature>
<evidence type="ECO:0000256" key="2">
    <source>
        <dbReference type="ARBA" id="ARBA00022692"/>
    </source>
</evidence>
<keyword evidence="4 5" id="KW-0472">Membrane</keyword>
<reference evidence="6 7" key="1">
    <citation type="submission" date="2020-06" db="EMBL/GenBank/DDBJ databases">
        <authorList>
            <person name="Li R."/>
            <person name="Bekaert M."/>
        </authorList>
    </citation>
    <scope>NUCLEOTIDE SEQUENCE [LARGE SCALE GENOMIC DNA]</scope>
    <source>
        <strain evidence="7">wild</strain>
    </source>
</reference>
<evidence type="ECO:0000313" key="6">
    <source>
        <dbReference type="EMBL" id="CAC5374781.1"/>
    </source>
</evidence>
<evidence type="ECO:0000313" key="7">
    <source>
        <dbReference type="Proteomes" id="UP000507470"/>
    </source>
</evidence>
<keyword evidence="7" id="KW-1185">Reference proteome</keyword>
<evidence type="ECO:0008006" key="8">
    <source>
        <dbReference type="Google" id="ProtNLM"/>
    </source>
</evidence>
<keyword evidence="2 5" id="KW-0812">Transmembrane</keyword>
<dbReference type="GO" id="GO:0032588">
    <property type="term" value="C:trans-Golgi network membrane"/>
    <property type="evidence" value="ECO:0007669"/>
    <property type="project" value="TreeGrafter"/>
</dbReference>
<organism evidence="6 7">
    <name type="scientific">Mytilus coruscus</name>
    <name type="common">Sea mussel</name>
    <dbReference type="NCBI Taxonomy" id="42192"/>
    <lineage>
        <taxon>Eukaryota</taxon>
        <taxon>Metazoa</taxon>
        <taxon>Spiralia</taxon>
        <taxon>Lophotrochozoa</taxon>
        <taxon>Mollusca</taxon>
        <taxon>Bivalvia</taxon>
        <taxon>Autobranchia</taxon>
        <taxon>Pteriomorphia</taxon>
        <taxon>Mytilida</taxon>
        <taxon>Mytiloidea</taxon>
        <taxon>Mytilidae</taxon>
        <taxon>Mytilinae</taxon>
        <taxon>Mytilus</taxon>
    </lineage>
</organism>
<feature type="transmembrane region" description="Helical" evidence="5">
    <location>
        <begin position="51"/>
        <end position="72"/>
    </location>
</feature>
<comment type="subcellular location">
    <subcellularLocation>
        <location evidence="1">Membrane</location>
    </subcellularLocation>
</comment>
<evidence type="ECO:0000256" key="1">
    <source>
        <dbReference type="ARBA" id="ARBA00004370"/>
    </source>
</evidence>
<dbReference type="AlphaFoldDB" id="A0A6J8AZA1"/>
<dbReference type="GO" id="GO:0045055">
    <property type="term" value="P:regulated exocytosis"/>
    <property type="evidence" value="ECO:0007669"/>
    <property type="project" value="TreeGrafter"/>
</dbReference>
<proteinExistence type="predicted"/>